<feature type="transmembrane region" description="Helical" evidence="6">
    <location>
        <begin position="274"/>
        <end position="295"/>
    </location>
</feature>
<name>A0A1H4AC32_BIZPA</name>
<keyword evidence="3 6" id="KW-0812">Transmembrane</keyword>
<gene>
    <name evidence="7" type="ORF">SAMN04487990_11096</name>
</gene>
<keyword evidence="8" id="KW-1185">Reference proteome</keyword>
<dbReference type="EMBL" id="FNQK01000010">
    <property type="protein sequence ID" value="SEA33338.1"/>
    <property type="molecule type" value="Genomic_DNA"/>
</dbReference>
<evidence type="ECO:0000313" key="7">
    <source>
        <dbReference type="EMBL" id="SEA33338.1"/>
    </source>
</evidence>
<evidence type="ECO:0000256" key="5">
    <source>
        <dbReference type="ARBA" id="ARBA00023136"/>
    </source>
</evidence>
<evidence type="ECO:0000256" key="6">
    <source>
        <dbReference type="SAM" id="Phobius"/>
    </source>
</evidence>
<proteinExistence type="predicted"/>
<evidence type="ECO:0000256" key="4">
    <source>
        <dbReference type="ARBA" id="ARBA00022989"/>
    </source>
</evidence>
<dbReference type="Proteomes" id="UP000198846">
    <property type="component" value="Unassembled WGS sequence"/>
</dbReference>
<reference evidence="7 8" key="1">
    <citation type="submission" date="2016-10" db="EMBL/GenBank/DDBJ databases">
        <authorList>
            <person name="de Groot N.N."/>
        </authorList>
    </citation>
    <scope>NUCLEOTIDE SEQUENCE [LARGE SCALE GENOMIC DNA]</scope>
    <source>
        <strain evidence="7 8">DSM 23842</strain>
    </source>
</reference>
<dbReference type="STRING" id="283786.SAMN04487990_11096"/>
<dbReference type="Pfam" id="PF03631">
    <property type="entry name" value="Virul_fac_BrkB"/>
    <property type="match status" value="1"/>
</dbReference>
<evidence type="ECO:0000313" key="8">
    <source>
        <dbReference type="Proteomes" id="UP000198846"/>
    </source>
</evidence>
<dbReference type="GO" id="GO:0005886">
    <property type="term" value="C:plasma membrane"/>
    <property type="evidence" value="ECO:0007669"/>
    <property type="project" value="UniProtKB-SubCell"/>
</dbReference>
<feature type="transmembrane region" description="Helical" evidence="6">
    <location>
        <begin position="117"/>
        <end position="139"/>
    </location>
</feature>
<feature type="transmembrane region" description="Helical" evidence="6">
    <location>
        <begin position="52"/>
        <end position="75"/>
    </location>
</feature>
<feature type="transmembrane region" description="Helical" evidence="6">
    <location>
        <begin position="239"/>
        <end position="262"/>
    </location>
</feature>
<dbReference type="PANTHER" id="PTHR30213:SF1">
    <property type="entry name" value="INNER MEMBRANE PROTEIN YHJD"/>
    <property type="match status" value="1"/>
</dbReference>
<dbReference type="AlphaFoldDB" id="A0A1H4AC32"/>
<dbReference type="PANTHER" id="PTHR30213">
    <property type="entry name" value="INNER MEMBRANE PROTEIN YHJD"/>
    <property type="match status" value="1"/>
</dbReference>
<protein>
    <submittedName>
        <fullName evidence="7">Membrane protein</fullName>
    </submittedName>
</protein>
<sequence>MLNYRLVYFQILILLETKLHHALTIKSFKIQDLPKLLLETGKAWYANEPFKLSAIVAYYSILSLPALLIIIFNVVGNVWGRDIVQGEVLDEISRAIGVEAAETIRGMLLDKGDKPTSIFATTIGLFTLLYGATGVFYQLESAFDSIWKTEPRFSNGLLATIFSRLKSFGFILIIGFLLLVSFVMTSLLSTFSKRIQNLLPDNLIDFVFVIDIVISLSFIYVLFAAMFKVLPNAIIPWKAVKIGAGLTALLFTIGKYLLAIYFSELEPGSTYGAAGSVILIMLWVSYTSLILFFGAHFTKIYSDHYITGSV</sequence>
<organism evidence="7 8">
    <name type="scientific">Bizionia paragorgiae</name>
    <dbReference type="NCBI Taxonomy" id="283786"/>
    <lineage>
        <taxon>Bacteria</taxon>
        <taxon>Pseudomonadati</taxon>
        <taxon>Bacteroidota</taxon>
        <taxon>Flavobacteriia</taxon>
        <taxon>Flavobacteriales</taxon>
        <taxon>Flavobacteriaceae</taxon>
        <taxon>Bizionia</taxon>
    </lineage>
</organism>
<keyword evidence="4 6" id="KW-1133">Transmembrane helix</keyword>
<comment type="subcellular location">
    <subcellularLocation>
        <location evidence="1">Cell membrane</location>
        <topology evidence="1">Multi-pass membrane protein</topology>
    </subcellularLocation>
</comment>
<accession>A0A1H4AC32</accession>
<evidence type="ECO:0000256" key="2">
    <source>
        <dbReference type="ARBA" id="ARBA00022475"/>
    </source>
</evidence>
<evidence type="ECO:0000256" key="3">
    <source>
        <dbReference type="ARBA" id="ARBA00022692"/>
    </source>
</evidence>
<dbReference type="InterPro" id="IPR017039">
    <property type="entry name" value="Virul_fac_BrkB"/>
</dbReference>
<evidence type="ECO:0000256" key="1">
    <source>
        <dbReference type="ARBA" id="ARBA00004651"/>
    </source>
</evidence>
<feature type="transmembrane region" description="Helical" evidence="6">
    <location>
        <begin position="168"/>
        <end position="191"/>
    </location>
</feature>
<keyword evidence="5 6" id="KW-0472">Membrane</keyword>
<keyword evidence="2" id="KW-1003">Cell membrane</keyword>
<dbReference type="PIRSF" id="PIRSF035875">
    <property type="entry name" value="RNase_BN"/>
    <property type="match status" value="1"/>
</dbReference>
<feature type="transmembrane region" description="Helical" evidence="6">
    <location>
        <begin position="203"/>
        <end position="227"/>
    </location>
</feature>